<dbReference type="PANTHER" id="PTHR43046">
    <property type="entry name" value="GDP-MANNOSE MANNOSYL HYDROLASE"/>
    <property type="match status" value="1"/>
</dbReference>
<feature type="domain" description="Nudix hydrolase" evidence="5">
    <location>
        <begin position="1"/>
        <end position="133"/>
    </location>
</feature>
<dbReference type="PRINTS" id="PR00502">
    <property type="entry name" value="NUDIXFAMILY"/>
</dbReference>
<gene>
    <name evidence="6" type="ORF">FB566_0703</name>
</gene>
<keyword evidence="7" id="KW-1185">Reference proteome</keyword>
<dbReference type="SUPFAM" id="SSF55811">
    <property type="entry name" value="Nudix"/>
    <property type="match status" value="2"/>
</dbReference>
<evidence type="ECO:0000259" key="5">
    <source>
        <dbReference type="PROSITE" id="PS51462"/>
    </source>
</evidence>
<evidence type="ECO:0000256" key="2">
    <source>
        <dbReference type="ARBA" id="ARBA00005582"/>
    </source>
</evidence>
<dbReference type="InterPro" id="IPR015797">
    <property type="entry name" value="NUDIX_hydrolase-like_dom_sf"/>
</dbReference>
<evidence type="ECO:0000313" key="7">
    <source>
        <dbReference type="Proteomes" id="UP000317043"/>
    </source>
</evidence>
<proteinExistence type="inferred from homology"/>
<evidence type="ECO:0000256" key="4">
    <source>
        <dbReference type="RuleBase" id="RU003476"/>
    </source>
</evidence>
<evidence type="ECO:0000313" key="6">
    <source>
        <dbReference type="EMBL" id="TQL75206.1"/>
    </source>
</evidence>
<evidence type="ECO:0000256" key="1">
    <source>
        <dbReference type="ARBA" id="ARBA00001946"/>
    </source>
</evidence>
<protein>
    <submittedName>
        <fullName evidence="6">ADP-ribose pyrophosphatase YjhB (NUDIX family)</fullName>
    </submittedName>
</protein>
<dbReference type="InterPro" id="IPR000086">
    <property type="entry name" value="NUDIX_hydrolase_dom"/>
</dbReference>
<dbReference type="Pfam" id="PF00293">
    <property type="entry name" value="NUDIX"/>
    <property type="match status" value="2"/>
</dbReference>
<dbReference type="PANTHER" id="PTHR43046:SF14">
    <property type="entry name" value="MUTT_NUDIX FAMILY PROTEIN"/>
    <property type="match status" value="1"/>
</dbReference>
<dbReference type="InParanoid" id="A0A543ARP4"/>
<name>A0A543ARP4_9ACTN</name>
<dbReference type="AlphaFoldDB" id="A0A543ARP4"/>
<dbReference type="EMBL" id="VFOW01000001">
    <property type="protein sequence ID" value="TQL75206.1"/>
    <property type="molecule type" value="Genomic_DNA"/>
</dbReference>
<organism evidence="6 7">
    <name type="scientific">Stackebrandtia endophytica</name>
    <dbReference type="NCBI Taxonomy" id="1496996"/>
    <lineage>
        <taxon>Bacteria</taxon>
        <taxon>Bacillati</taxon>
        <taxon>Actinomycetota</taxon>
        <taxon>Actinomycetes</taxon>
        <taxon>Glycomycetales</taxon>
        <taxon>Glycomycetaceae</taxon>
        <taxon>Stackebrandtia</taxon>
    </lineage>
</organism>
<dbReference type="InterPro" id="IPR020084">
    <property type="entry name" value="NUDIX_hydrolase_CS"/>
</dbReference>
<keyword evidence="3 4" id="KW-0378">Hydrolase</keyword>
<dbReference type="Gene3D" id="3.90.79.10">
    <property type="entry name" value="Nucleoside Triphosphate Pyrophosphohydrolase"/>
    <property type="match status" value="2"/>
</dbReference>
<dbReference type="InterPro" id="IPR020476">
    <property type="entry name" value="Nudix_hydrolase"/>
</dbReference>
<dbReference type="PROSITE" id="PS51462">
    <property type="entry name" value="NUDIX"/>
    <property type="match status" value="2"/>
</dbReference>
<comment type="cofactor">
    <cofactor evidence="1">
        <name>Mg(2+)</name>
        <dbReference type="ChEBI" id="CHEBI:18420"/>
    </cofactor>
</comment>
<feature type="domain" description="Nudix hydrolase" evidence="5">
    <location>
        <begin position="154"/>
        <end position="293"/>
    </location>
</feature>
<accession>A0A543ARP4</accession>
<dbReference type="CDD" id="cd02883">
    <property type="entry name" value="NUDIX_Hydrolase"/>
    <property type="match status" value="2"/>
</dbReference>
<dbReference type="Proteomes" id="UP000317043">
    <property type="component" value="Unassembled WGS sequence"/>
</dbReference>
<comment type="similarity">
    <text evidence="2 4">Belongs to the Nudix hydrolase family.</text>
</comment>
<evidence type="ECO:0000256" key="3">
    <source>
        <dbReference type="ARBA" id="ARBA00022801"/>
    </source>
</evidence>
<comment type="caution">
    <text evidence="6">The sequence shown here is derived from an EMBL/GenBank/DDBJ whole genome shotgun (WGS) entry which is preliminary data.</text>
</comment>
<dbReference type="PROSITE" id="PS00893">
    <property type="entry name" value="NUDIX_BOX"/>
    <property type="match status" value="1"/>
</dbReference>
<reference evidence="6 7" key="1">
    <citation type="submission" date="2019-06" db="EMBL/GenBank/DDBJ databases">
        <title>Sequencing the genomes of 1000 actinobacteria strains.</title>
        <authorList>
            <person name="Klenk H.-P."/>
        </authorList>
    </citation>
    <scope>NUCLEOTIDE SEQUENCE [LARGE SCALE GENOMIC DNA]</scope>
    <source>
        <strain evidence="6 7">DSM 45928</strain>
    </source>
</reference>
<dbReference type="GO" id="GO:0016787">
    <property type="term" value="F:hydrolase activity"/>
    <property type="evidence" value="ECO:0007669"/>
    <property type="project" value="UniProtKB-KW"/>
</dbReference>
<sequence>MRVGAYGILTDDAGNTLMQRSTELSQFAGAWWIPGGGVEHSEDPADAVVREFAEETGLDVEITGLRSVTSTVVPMTSEWSQHNTLVLYEVKATGGALRDDFDNGEGRNLWTPLSRLSGELMSPKTSTMLNLPGRWPAPTNGGRAPEPPPGMLLEQRVGAYAWLTRPDGKVLLTMIPPGYWAAGLWHLPGGGVDFGETPEEGLLREVYEETSQRAELTGLRGLVSRHDPESVTPDGRPSNFHGINIIWGARIEEETPLRILDVGGSTSDLRWFDVDEIADLPKTVAVEAGLSCA</sequence>